<accession>A0AA36JL35</accession>
<name>A0AA36JL35_9DINO</name>
<organism evidence="1 2">
    <name type="scientific">Effrenium voratum</name>
    <dbReference type="NCBI Taxonomy" id="2562239"/>
    <lineage>
        <taxon>Eukaryota</taxon>
        <taxon>Sar</taxon>
        <taxon>Alveolata</taxon>
        <taxon>Dinophyceae</taxon>
        <taxon>Suessiales</taxon>
        <taxon>Symbiodiniaceae</taxon>
        <taxon>Effrenium</taxon>
    </lineage>
</organism>
<gene>
    <name evidence="1" type="ORF">EVOR1521_LOCUS29227</name>
</gene>
<dbReference type="EMBL" id="CAUJNA010003678">
    <property type="protein sequence ID" value="CAJ1407577.1"/>
    <property type="molecule type" value="Genomic_DNA"/>
</dbReference>
<sequence>MNLDASTPHMTCVSGDENPSIPLDLVMPESAEVCSPCRRTRANRIPVLKGLVVDSLSFGTCLRFAAAPLRRTKVLSLFPRYFVKSELEYPICLGYEGSEVEVVMEPGDVVPVHPPQKERGDRLYFRHAAETSETFSFKGLDGLEHCRTFHVYRDRQGQRAGLEPSFVQVDIQKITFPAKHHVPLAEGYFLALRPPDFRCAEDLLFHFDNQTPHGFFATIAGAEADGSTKLLILSSGEQIWQHLVGFQDTEQCLKVAVKLTRDNKALRERKSGRNLVSQTLGHALTSRNASKPFALEASLRLTSASLDQAPEVAEDTGDCMDDEGQNQCFGRWRRRIFVKGEFSIHCWKSHAFAPHKARVELILEDLDRRTGSPEIFVAGITALTVCPGEDSSGVAAVRSALRDKWQVSFVSGEAMRSGVVRGQPAWRQQLLDAAAGQQVVELQTRLELRFSSSVGGVHHFTIKPAPGWSGPVQNEAEDQKEKSSWTVTVHVPVLSVSWIHRHQEVLAVRVKGIRLEVGQHATDRSLDIGMQHLQVDHFIDGGELPVVLNRRFLHINSRWLREKAVQLSAKWISGSRIIKKLSVSLVPYWLNLELGVLIRLLDLAESSLGVNEASPDEGARVALEPPQQPSSLADAKHREVWRLETLVVQPLRLTIMVRSPDTAAARDNTMARRIRFLPVDMPNMDLKVDMTVLTNQFGSIQQILGTLGSQYKRKARNSALLSVFLSYMAAILKAGGIHLDRYQMLFGNYRDGGMMGISGHGDELL</sequence>
<evidence type="ECO:0000313" key="2">
    <source>
        <dbReference type="Proteomes" id="UP001178507"/>
    </source>
</evidence>
<protein>
    <submittedName>
        <fullName evidence="1">Uncharacterized protein</fullName>
    </submittedName>
</protein>
<evidence type="ECO:0000313" key="1">
    <source>
        <dbReference type="EMBL" id="CAJ1407577.1"/>
    </source>
</evidence>
<dbReference type="Proteomes" id="UP001178507">
    <property type="component" value="Unassembled WGS sequence"/>
</dbReference>
<keyword evidence="2" id="KW-1185">Reference proteome</keyword>
<comment type="caution">
    <text evidence="1">The sequence shown here is derived from an EMBL/GenBank/DDBJ whole genome shotgun (WGS) entry which is preliminary data.</text>
</comment>
<proteinExistence type="predicted"/>
<reference evidence="1" key="1">
    <citation type="submission" date="2023-08" db="EMBL/GenBank/DDBJ databases">
        <authorList>
            <person name="Chen Y."/>
            <person name="Shah S."/>
            <person name="Dougan E. K."/>
            <person name="Thang M."/>
            <person name="Chan C."/>
        </authorList>
    </citation>
    <scope>NUCLEOTIDE SEQUENCE</scope>
</reference>
<dbReference type="AlphaFoldDB" id="A0AA36JL35"/>